<dbReference type="InterPro" id="IPR036864">
    <property type="entry name" value="Zn2-C6_fun-type_DNA-bd_sf"/>
</dbReference>
<name>A0A9P4IXK3_9PEZI</name>
<reference evidence="11" key="1">
    <citation type="journal article" date="2020" name="Stud. Mycol.">
        <title>101 Dothideomycetes genomes: a test case for predicting lifestyles and emergence of pathogens.</title>
        <authorList>
            <person name="Haridas S."/>
            <person name="Albert R."/>
            <person name="Binder M."/>
            <person name="Bloem J."/>
            <person name="Labutti K."/>
            <person name="Salamov A."/>
            <person name="Andreopoulos B."/>
            <person name="Baker S."/>
            <person name="Barry K."/>
            <person name="Bills G."/>
            <person name="Bluhm B."/>
            <person name="Cannon C."/>
            <person name="Castanera R."/>
            <person name="Culley D."/>
            <person name="Daum C."/>
            <person name="Ezra D."/>
            <person name="Gonzalez J."/>
            <person name="Henrissat B."/>
            <person name="Kuo A."/>
            <person name="Liang C."/>
            <person name="Lipzen A."/>
            <person name="Lutzoni F."/>
            <person name="Magnuson J."/>
            <person name="Mondo S."/>
            <person name="Nolan M."/>
            <person name="Ohm R."/>
            <person name="Pangilinan J."/>
            <person name="Park H.-J."/>
            <person name="Ramirez L."/>
            <person name="Alfaro M."/>
            <person name="Sun H."/>
            <person name="Tritt A."/>
            <person name="Yoshinaga Y."/>
            <person name="Zwiers L.-H."/>
            <person name="Turgeon B."/>
            <person name="Goodwin S."/>
            <person name="Spatafora J."/>
            <person name="Crous P."/>
            <person name="Grigoriev I."/>
        </authorList>
    </citation>
    <scope>NUCLEOTIDE SEQUENCE</scope>
    <source>
        <strain evidence="11">CBS 260.36</strain>
    </source>
</reference>
<organism evidence="11 12">
    <name type="scientific">Myriangium duriaei CBS 260.36</name>
    <dbReference type="NCBI Taxonomy" id="1168546"/>
    <lineage>
        <taxon>Eukaryota</taxon>
        <taxon>Fungi</taxon>
        <taxon>Dikarya</taxon>
        <taxon>Ascomycota</taxon>
        <taxon>Pezizomycotina</taxon>
        <taxon>Dothideomycetes</taxon>
        <taxon>Dothideomycetidae</taxon>
        <taxon>Myriangiales</taxon>
        <taxon>Myriangiaceae</taxon>
        <taxon>Myriangium</taxon>
    </lineage>
</organism>
<protein>
    <recommendedName>
        <fullName evidence="10">Zn(2)-C6 fungal-type domain-containing protein</fullName>
    </recommendedName>
</protein>
<feature type="compositionally biased region" description="Polar residues" evidence="9">
    <location>
        <begin position="1"/>
        <end position="27"/>
    </location>
</feature>
<evidence type="ECO:0000256" key="2">
    <source>
        <dbReference type="ARBA" id="ARBA00022723"/>
    </source>
</evidence>
<proteinExistence type="predicted"/>
<evidence type="ECO:0000256" key="8">
    <source>
        <dbReference type="SAM" id="Coils"/>
    </source>
</evidence>
<dbReference type="SUPFAM" id="SSF57701">
    <property type="entry name" value="Zn2/Cys6 DNA-binding domain"/>
    <property type="match status" value="1"/>
</dbReference>
<evidence type="ECO:0000256" key="7">
    <source>
        <dbReference type="ARBA" id="ARBA00023242"/>
    </source>
</evidence>
<dbReference type="PANTHER" id="PTHR31845">
    <property type="entry name" value="FINGER DOMAIN PROTEIN, PUTATIVE-RELATED"/>
    <property type="match status" value="1"/>
</dbReference>
<comment type="subcellular location">
    <subcellularLocation>
        <location evidence="1">Nucleus</location>
    </subcellularLocation>
</comment>
<dbReference type="Proteomes" id="UP000799439">
    <property type="component" value="Unassembled WGS sequence"/>
</dbReference>
<dbReference type="CDD" id="cd12148">
    <property type="entry name" value="fungal_TF_MHR"/>
    <property type="match status" value="1"/>
</dbReference>
<keyword evidence="8" id="KW-0175">Coiled coil</keyword>
<gene>
    <name evidence="11" type="ORF">K461DRAFT_257205</name>
</gene>
<dbReference type="GO" id="GO:0000976">
    <property type="term" value="F:transcription cis-regulatory region binding"/>
    <property type="evidence" value="ECO:0007669"/>
    <property type="project" value="TreeGrafter"/>
</dbReference>
<dbReference type="PROSITE" id="PS50048">
    <property type="entry name" value="ZN2_CY6_FUNGAL_2"/>
    <property type="match status" value="1"/>
</dbReference>
<feature type="region of interest" description="Disordered" evidence="9">
    <location>
        <begin position="636"/>
        <end position="655"/>
    </location>
</feature>
<keyword evidence="5" id="KW-0238">DNA-binding</keyword>
<keyword evidence="12" id="KW-1185">Reference proteome</keyword>
<dbReference type="GO" id="GO:0001216">
    <property type="term" value="F:DNA-binding transcription activator activity"/>
    <property type="evidence" value="ECO:0007669"/>
    <property type="project" value="UniProtKB-ARBA"/>
</dbReference>
<dbReference type="EMBL" id="ML996087">
    <property type="protein sequence ID" value="KAF2151762.1"/>
    <property type="molecule type" value="Genomic_DNA"/>
</dbReference>
<dbReference type="CDD" id="cd00067">
    <property type="entry name" value="GAL4"/>
    <property type="match status" value="1"/>
</dbReference>
<feature type="region of interest" description="Disordered" evidence="9">
    <location>
        <begin position="1"/>
        <end position="60"/>
    </location>
</feature>
<feature type="domain" description="Zn(2)-C6 fungal-type" evidence="10">
    <location>
        <begin position="61"/>
        <end position="95"/>
    </location>
</feature>
<dbReference type="AlphaFoldDB" id="A0A9P4IXK3"/>
<dbReference type="Pfam" id="PF00172">
    <property type="entry name" value="Zn_clus"/>
    <property type="match status" value="1"/>
</dbReference>
<evidence type="ECO:0000256" key="6">
    <source>
        <dbReference type="ARBA" id="ARBA00023163"/>
    </source>
</evidence>
<comment type="caution">
    <text evidence="11">The sequence shown here is derived from an EMBL/GenBank/DDBJ whole genome shotgun (WGS) entry which is preliminary data.</text>
</comment>
<evidence type="ECO:0000259" key="10">
    <source>
        <dbReference type="PROSITE" id="PS50048"/>
    </source>
</evidence>
<accession>A0A9P4IXK3</accession>
<dbReference type="OrthoDB" id="2341546at2759"/>
<feature type="coiled-coil region" evidence="8">
    <location>
        <begin position="101"/>
        <end position="128"/>
    </location>
</feature>
<dbReference type="Gene3D" id="4.10.240.10">
    <property type="entry name" value="Zn(2)-C6 fungal-type DNA-binding domain"/>
    <property type="match status" value="1"/>
</dbReference>
<dbReference type="SMART" id="SM00066">
    <property type="entry name" value="GAL4"/>
    <property type="match status" value="1"/>
</dbReference>
<keyword evidence="6" id="KW-0804">Transcription</keyword>
<dbReference type="CDD" id="cd14686">
    <property type="entry name" value="bZIP"/>
    <property type="match status" value="1"/>
</dbReference>
<keyword evidence="7" id="KW-0539">Nucleus</keyword>
<sequence>MASAWPTTPGQPSSATSVLGSPQTSTNPRKRKKSNGVDEGSDDGDQPGSGSKGRNQGVKRACNECRQQKLRCDVATEPQFKPCSRCTKHKLSCAIDPGFKRQEKRQQYAELERELAALRAENAELKAGFPQGLTPVMAPNRPPIMPYPQNVSAGATYGASNEAAASRSLLDLASGFDSSLIASARAPSANTLAKVTLQDDQIGELFDIFFAHYHPYLPLLSPDTPPAGYFDLSPLLYWTIITVASRRYEPRRALLSELKPPLHELLWDTVGSVPQTYHAVKALCLLCAWPLPTSSTSLDPSMIICGTMVQSAMQFGLHRPSHAQDFSRIKLELREEDIKDRMNTWVAVNICAQNVSTGYGMPQISRWNWFTHGQHLDRISPLLKTRCLIERFVDKVTRTLYTMQRDLNLAADETARALTIDMFSREYEELESSIKQSNPLPIDYLYLHAAALHLRLTAFFDSPSVPTYRADLSALWVAATTLLKTFLALPSSTDVKNSNAPRSLSEPPASPCATSHIMQLVLAAGFTLMKLLNSFFAAQVDTVSGRTIFLQTVTALRNISVVQNDLPQRLAEVLAQLWQASGAGGQRLFDENGTKRDVDDSLQIKVRCRMSMSLVYDSIWRWKERFGAVRNLDRMVEHPTQPDDPPPSNGHDPLSTVVDHLPIASSVAEAELGLAGWDDSFGANAPFDSLGWALDGFLEMPMGNEQSFM</sequence>
<evidence type="ECO:0000256" key="5">
    <source>
        <dbReference type="ARBA" id="ARBA00023125"/>
    </source>
</evidence>
<keyword evidence="2" id="KW-0479">Metal-binding</keyword>
<evidence type="ECO:0000256" key="1">
    <source>
        <dbReference type="ARBA" id="ARBA00004123"/>
    </source>
</evidence>
<evidence type="ECO:0000313" key="12">
    <source>
        <dbReference type="Proteomes" id="UP000799439"/>
    </source>
</evidence>
<keyword evidence="4" id="KW-0805">Transcription regulation</keyword>
<dbReference type="PANTHER" id="PTHR31845:SF21">
    <property type="entry name" value="REGULATORY PROTEIN LEU3"/>
    <property type="match status" value="1"/>
</dbReference>
<dbReference type="FunFam" id="4.10.240.10:FF:000003">
    <property type="entry name" value="C6 transcription factor (Leu3)"/>
    <property type="match status" value="1"/>
</dbReference>
<dbReference type="GO" id="GO:0008270">
    <property type="term" value="F:zinc ion binding"/>
    <property type="evidence" value="ECO:0007669"/>
    <property type="project" value="InterPro"/>
</dbReference>
<dbReference type="InterPro" id="IPR001138">
    <property type="entry name" value="Zn2Cys6_DnaBD"/>
</dbReference>
<evidence type="ECO:0000256" key="9">
    <source>
        <dbReference type="SAM" id="MobiDB-lite"/>
    </source>
</evidence>
<dbReference type="GO" id="GO:0005634">
    <property type="term" value="C:nucleus"/>
    <property type="evidence" value="ECO:0007669"/>
    <property type="project" value="UniProtKB-SubCell"/>
</dbReference>
<dbReference type="InterPro" id="IPR051089">
    <property type="entry name" value="prtT"/>
</dbReference>
<evidence type="ECO:0000256" key="4">
    <source>
        <dbReference type="ARBA" id="ARBA00023015"/>
    </source>
</evidence>
<keyword evidence="3" id="KW-0862">Zinc</keyword>
<evidence type="ECO:0000256" key="3">
    <source>
        <dbReference type="ARBA" id="ARBA00022833"/>
    </source>
</evidence>
<dbReference type="GO" id="GO:0000981">
    <property type="term" value="F:DNA-binding transcription factor activity, RNA polymerase II-specific"/>
    <property type="evidence" value="ECO:0007669"/>
    <property type="project" value="InterPro"/>
</dbReference>
<dbReference type="PROSITE" id="PS00463">
    <property type="entry name" value="ZN2_CY6_FUNGAL_1"/>
    <property type="match status" value="1"/>
</dbReference>
<evidence type="ECO:0000313" key="11">
    <source>
        <dbReference type="EMBL" id="KAF2151762.1"/>
    </source>
</evidence>